<evidence type="ECO:0000313" key="9">
    <source>
        <dbReference type="Proteomes" id="UP000235346"/>
    </source>
</evidence>
<dbReference type="InterPro" id="IPR004960">
    <property type="entry name" value="LipA_acyltrans"/>
</dbReference>
<keyword evidence="2" id="KW-1003">Cell membrane</keyword>
<evidence type="ECO:0000256" key="1">
    <source>
        <dbReference type="ARBA" id="ARBA00004533"/>
    </source>
</evidence>
<comment type="caution">
    <text evidence="8">The sequence shown here is derived from an EMBL/GenBank/DDBJ whole genome shotgun (WGS) entry which is preliminary data.</text>
</comment>
<evidence type="ECO:0000256" key="5">
    <source>
        <dbReference type="ARBA" id="ARBA00023136"/>
    </source>
</evidence>
<proteinExistence type="predicted"/>
<evidence type="ECO:0000256" key="7">
    <source>
        <dbReference type="SAM" id="Phobius"/>
    </source>
</evidence>
<dbReference type="RefSeq" id="WP_102625921.1">
    <property type="nucleotide sequence ID" value="NZ_PDOH01000058.1"/>
</dbReference>
<keyword evidence="9" id="KW-1185">Reference proteome</keyword>
<accession>A0A2N7TW08</accession>
<reference evidence="8 9" key="1">
    <citation type="submission" date="2018-01" db="EMBL/GenBank/DDBJ databases">
        <title>Halomonas endophytica sp. nov., isolated from storage liquid in the stems of Populus euphratica.</title>
        <authorList>
            <person name="Chen C."/>
        </authorList>
    </citation>
    <scope>NUCLEOTIDE SEQUENCE [LARGE SCALE GENOMIC DNA]</scope>
    <source>
        <strain evidence="8 9">DSM 26881</strain>
    </source>
</reference>
<dbReference type="GO" id="GO:0005886">
    <property type="term" value="C:plasma membrane"/>
    <property type="evidence" value="ECO:0007669"/>
    <property type="project" value="UniProtKB-SubCell"/>
</dbReference>
<evidence type="ECO:0000256" key="4">
    <source>
        <dbReference type="ARBA" id="ARBA00022679"/>
    </source>
</evidence>
<dbReference type="Proteomes" id="UP000235346">
    <property type="component" value="Unassembled WGS sequence"/>
</dbReference>
<dbReference type="AlphaFoldDB" id="A0A2N7TW08"/>
<keyword evidence="6" id="KW-0012">Acyltransferase</keyword>
<gene>
    <name evidence="8" type="ORF">C1H66_00255</name>
</gene>
<feature type="transmembrane region" description="Helical" evidence="7">
    <location>
        <begin position="30"/>
        <end position="50"/>
    </location>
</feature>
<dbReference type="GO" id="GO:0009247">
    <property type="term" value="P:glycolipid biosynthetic process"/>
    <property type="evidence" value="ECO:0007669"/>
    <property type="project" value="UniProtKB-ARBA"/>
</dbReference>
<keyword evidence="4 8" id="KW-0808">Transferase</keyword>
<protein>
    <submittedName>
        <fullName evidence="8">Glycosyl transferase</fullName>
    </submittedName>
</protein>
<dbReference type="PANTHER" id="PTHR30606:SF9">
    <property type="entry name" value="LIPID A BIOSYNTHESIS LAUROYLTRANSFERASE"/>
    <property type="match status" value="1"/>
</dbReference>
<dbReference type="InterPro" id="IPR014548">
    <property type="entry name" value="Ac_Trasf"/>
</dbReference>
<keyword evidence="7" id="KW-0812">Transmembrane</keyword>
<evidence type="ECO:0000256" key="6">
    <source>
        <dbReference type="ARBA" id="ARBA00023315"/>
    </source>
</evidence>
<organism evidence="8 9">
    <name type="scientific">Halomonas heilongjiangensis</name>
    <dbReference type="NCBI Taxonomy" id="1387883"/>
    <lineage>
        <taxon>Bacteria</taxon>
        <taxon>Pseudomonadati</taxon>
        <taxon>Pseudomonadota</taxon>
        <taxon>Gammaproteobacteria</taxon>
        <taxon>Oceanospirillales</taxon>
        <taxon>Halomonadaceae</taxon>
        <taxon>Halomonas</taxon>
    </lineage>
</organism>
<dbReference type="CDD" id="cd07984">
    <property type="entry name" value="LPLAT_LABLAT-like"/>
    <property type="match status" value="1"/>
</dbReference>
<keyword evidence="3" id="KW-0997">Cell inner membrane</keyword>
<dbReference type="GO" id="GO:0016746">
    <property type="term" value="F:acyltransferase activity"/>
    <property type="evidence" value="ECO:0007669"/>
    <property type="project" value="UniProtKB-KW"/>
</dbReference>
<evidence type="ECO:0000256" key="2">
    <source>
        <dbReference type="ARBA" id="ARBA00022475"/>
    </source>
</evidence>
<keyword evidence="5 7" id="KW-0472">Membrane</keyword>
<evidence type="ECO:0000313" key="8">
    <source>
        <dbReference type="EMBL" id="PMR72345.1"/>
    </source>
</evidence>
<sequence length="313" mass="35787">MSHHWARIGERGSLAGMRLMVATQRRLGRWPFRLLLWPVMLWYFLLHGTARRASRAYLLRLDPGLSRHPCKRLWLGYRHFLAFADALMDKVAAWSGDITDEHLVGSGIARFSAAIDTGQGGLILVAHHGNLDVVNALAERHPGLDLTVMMHTRNARKFHALLERVTGRPRPPVLEVDEITPATAQCLAERLDAGGYVVIAADRLPLSGERSRRLDFLGAPALFPEGPFRLAALLRCPLYTLACVREDGAFRIDFEPFDDTRDLRRRERERWIAEAMQRHADRLAQRVRDHPLQWFNFYPFWLNETGSIHDPTP</sequence>
<dbReference type="EMBL" id="PNRE01000002">
    <property type="protein sequence ID" value="PMR72345.1"/>
    <property type="molecule type" value="Genomic_DNA"/>
</dbReference>
<dbReference type="PANTHER" id="PTHR30606">
    <property type="entry name" value="LIPID A BIOSYNTHESIS LAUROYL ACYLTRANSFERASE"/>
    <property type="match status" value="1"/>
</dbReference>
<dbReference type="OrthoDB" id="9808633at2"/>
<dbReference type="Pfam" id="PF03279">
    <property type="entry name" value="Lip_A_acyltrans"/>
    <property type="match status" value="1"/>
</dbReference>
<dbReference type="PIRSF" id="PIRSF028561">
    <property type="entry name" value="Ac_Trasf"/>
    <property type="match status" value="1"/>
</dbReference>
<name>A0A2N7TW08_9GAMM</name>
<evidence type="ECO:0000256" key="3">
    <source>
        <dbReference type="ARBA" id="ARBA00022519"/>
    </source>
</evidence>
<keyword evidence="7" id="KW-1133">Transmembrane helix</keyword>
<comment type="subcellular location">
    <subcellularLocation>
        <location evidence="1">Cell inner membrane</location>
    </subcellularLocation>
</comment>